<dbReference type="Gene3D" id="3.30.1490.110">
    <property type="match status" value="1"/>
</dbReference>
<dbReference type="GO" id="GO:0009898">
    <property type="term" value="C:cytoplasmic side of plasma membrane"/>
    <property type="evidence" value="ECO:0007669"/>
    <property type="project" value="UniProtKB-UniRule"/>
</dbReference>
<proteinExistence type="inferred from homology"/>
<dbReference type="Pfam" id="PF02491">
    <property type="entry name" value="SHS2_FTSA"/>
    <property type="match status" value="1"/>
</dbReference>
<dbReference type="HAMAP" id="MF_02033">
    <property type="entry name" value="FtsA"/>
    <property type="match status" value="1"/>
</dbReference>
<name>A0A2H0VGZ0_9BACT</name>
<evidence type="ECO:0000256" key="4">
    <source>
        <dbReference type="ARBA" id="ARBA00023306"/>
    </source>
</evidence>
<dbReference type="EMBL" id="PFAG01000018">
    <property type="protein sequence ID" value="PIR98375.1"/>
    <property type="molecule type" value="Genomic_DNA"/>
</dbReference>
<reference evidence="9" key="1">
    <citation type="submission" date="2017-09" db="EMBL/GenBank/DDBJ databases">
        <title>Depth-based differentiation of microbial function through sediment-hosted aquifers and enrichment of novel symbionts in the deep terrestrial subsurface.</title>
        <authorList>
            <person name="Probst A.J."/>
            <person name="Ladd B."/>
            <person name="Jarett J.K."/>
            <person name="Geller-Mcgrath D.E."/>
            <person name="Sieber C.M.K."/>
            <person name="Emerson J.B."/>
            <person name="Anantharaman K."/>
            <person name="Thomas B.C."/>
            <person name="Malmstrom R."/>
            <person name="Stieglmeier M."/>
            <person name="Klingl A."/>
            <person name="Woyke T."/>
            <person name="Ryan C.M."/>
            <person name="Banfield J.F."/>
        </authorList>
    </citation>
    <scope>NUCLEOTIDE SEQUENCE [LARGE SCALE GENOMIC DNA]</scope>
</reference>
<dbReference type="Gene3D" id="3.30.420.40">
    <property type="match status" value="2"/>
</dbReference>
<protein>
    <recommendedName>
        <fullName evidence="5 6">Cell division protein FtsA</fullName>
    </recommendedName>
</protein>
<dbReference type="InterPro" id="IPR043129">
    <property type="entry name" value="ATPase_NBD"/>
</dbReference>
<accession>A0A2H0VGZ0</accession>
<dbReference type="PANTHER" id="PTHR32432">
    <property type="entry name" value="CELL DIVISION PROTEIN FTSA-RELATED"/>
    <property type="match status" value="1"/>
</dbReference>
<dbReference type="SUPFAM" id="SSF53067">
    <property type="entry name" value="Actin-like ATPase domain"/>
    <property type="match status" value="2"/>
</dbReference>
<dbReference type="GO" id="GO:0043093">
    <property type="term" value="P:FtsZ-dependent cytokinesis"/>
    <property type="evidence" value="ECO:0007669"/>
    <property type="project" value="UniProtKB-UniRule"/>
</dbReference>
<dbReference type="CDD" id="cd24048">
    <property type="entry name" value="ASKHA_NBD_FtsA"/>
    <property type="match status" value="1"/>
</dbReference>
<dbReference type="InterPro" id="IPR050696">
    <property type="entry name" value="FtsA/MreB"/>
</dbReference>
<keyword evidence="2 5" id="KW-0132">Cell division</keyword>
<evidence type="ECO:0000256" key="2">
    <source>
        <dbReference type="ARBA" id="ARBA00022618"/>
    </source>
</evidence>
<comment type="subunit">
    <text evidence="5">Self-interacts. Interacts with FtsZ.</text>
</comment>
<keyword evidence="1 5" id="KW-1003">Cell membrane</keyword>
<dbReference type="Pfam" id="PF14450">
    <property type="entry name" value="FtsA"/>
    <property type="match status" value="1"/>
</dbReference>
<evidence type="ECO:0000256" key="1">
    <source>
        <dbReference type="ARBA" id="ARBA00022475"/>
    </source>
</evidence>
<keyword evidence="4 5" id="KW-0131">Cell cycle</keyword>
<evidence type="ECO:0000313" key="9">
    <source>
        <dbReference type="Proteomes" id="UP000230776"/>
    </source>
</evidence>
<dbReference type="PANTHER" id="PTHR32432:SF4">
    <property type="entry name" value="CELL DIVISION PROTEIN FTSA"/>
    <property type="match status" value="1"/>
</dbReference>
<comment type="function">
    <text evidence="5 6">Cell division protein that is involved in the assembly of the Z ring. May serve as a membrane anchor for the Z ring.</text>
</comment>
<evidence type="ECO:0000256" key="3">
    <source>
        <dbReference type="ARBA" id="ARBA00023136"/>
    </source>
</evidence>
<keyword evidence="3 5" id="KW-0472">Membrane</keyword>
<comment type="similarity">
    <text evidence="5 6">Belongs to the FtsA/MreB family.</text>
</comment>
<feature type="domain" description="SHS2" evidence="7">
    <location>
        <begin position="6"/>
        <end position="194"/>
    </location>
</feature>
<dbReference type="SMART" id="SM00842">
    <property type="entry name" value="FtsA"/>
    <property type="match status" value="1"/>
</dbReference>
<organism evidence="8 9">
    <name type="scientific">Candidatus Colwellbacteria bacterium CG10_big_fil_rev_8_21_14_0_10_41_28</name>
    <dbReference type="NCBI Taxonomy" id="1974539"/>
    <lineage>
        <taxon>Bacteria</taxon>
        <taxon>Candidatus Colwelliibacteriota</taxon>
    </lineage>
</organism>
<dbReference type="NCBIfam" id="TIGR01174">
    <property type="entry name" value="ftsA"/>
    <property type="match status" value="1"/>
</dbReference>
<comment type="caution">
    <text evidence="8">The sequence shown here is derived from an EMBL/GenBank/DDBJ whole genome shotgun (WGS) entry which is preliminary data.</text>
</comment>
<comment type="subcellular location">
    <subcellularLocation>
        <location evidence="5">Cell membrane</location>
        <topology evidence="5">Peripheral membrane protein</topology>
        <orientation evidence="5">Cytoplasmic side</orientation>
    </subcellularLocation>
    <text evidence="5">Localizes to the Z ring in an FtsZ-dependent manner. Targeted to the membrane through a conserved C-terminal amphipathic helix.</text>
</comment>
<dbReference type="InterPro" id="IPR020823">
    <property type="entry name" value="Cell_div_FtsA"/>
</dbReference>
<evidence type="ECO:0000259" key="7">
    <source>
        <dbReference type="SMART" id="SM00842"/>
    </source>
</evidence>
<dbReference type="AlphaFoldDB" id="A0A2H0VGZ0"/>
<dbReference type="Proteomes" id="UP000230776">
    <property type="component" value="Unassembled WGS sequence"/>
</dbReference>
<evidence type="ECO:0000256" key="5">
    <source>
        <dbReference type="HAMAP-Rule" id="MF_02033"/>
    </source>
</evidence>
<gene>
    <name evidence="5 8" type="primary">ftsA</name>
    <name evidence="8" type="ORF">COT88_01890</name>
</gene>
<evidence type="ECO:0000256" key="6">
    <source>
        <dbReference type="PIRNR" id="PIRNR003101"/>
    </source>
</evidence>
<dbReference type="GO" id="GO:0032153">
    <property type="term" value="C:cell division site"/>
    <property type="evidence" value="ECO:0007669"/>
    <property type="project" value="UniProtKB-UniRule"/>
</dbReference>
<dbReference type="PIRSF" id="PIRSF003101">
    <property type="entry name" value="FtsA"/>
    <property type="match status" value="1"/>
</dbReference>
<evidence type="ECO:0000313" key="8">
    <source>
        <dbReference type="EMBL" id="PIR98375.1"/>
    </source>
</evidence>
<sequence length="406" mass="43544">MAQSEILGLDIGSETIRGVVVEPVGDGKVKILHSFSKKSKGIRKGVVVDMEGAVSSINAIFDDIEKVSKGALKNIYFNVGGVDARVHVSRGTTAVSRASSEIHKDDVDRVIENSRAISLPSNRSILHTLHREFIVDGVGDIQDPLGMVGTRLEVISLLIDAFQPTIKNLSKCIDIAGGSVSGIIFSPLSSSKSVLTDNQKELGVVLIDMGAGSTGISVYEENKLLHTKVFRIGAGNITNDLALALRVPVDIAEKIKLHYGYAVSSEVPGKEKVDLSKIDPELKGKPSKKFIAEVIEARIAEICEIVNKELRSLEKERALPGGVVVVGGGAKMPGIADLIQAELRLTTQIGVADPTLFRAGNQGVKELLESPEYTCVLGLPLWSDEVFKKKRVSGNSLVKMVKNLLP</sequence>
<dbReference type="InterPro" id="IPR003494">
    <property type="entry name" value="SHS2_FtsA"/>
</dbReference>